<dbReference type="AlphaFoldDB" id="A0AA85IWW8"/>
<sequence>MVPLPANVIREYLFSYSTCWTPHCLLTSLKNSRIFARQNQLRKRVHSVRLNCPHRHTYTVTITIKIYLKGQNYRWLTVNNGIQHSSFTSFVELIRLDVSASVSE</sequence>
<organism evidence="1 2">
    <name type="scientific">Trichobilharzia regenti</name>
    <name type="common">Nasal bird schistosome</name>
    <dbReference type="NCBI Taxonomy" id="157069"/>
    <lineage>
        <taxon>Eukaryota</taxon>
        <taxon>Metazoa</taxon>
        <taxon>Spiralia</taxon>
        <taxon>Lophotrochozoa</taxon>
        <taxon>Platyhelminthes</taxon>
        <taxon>Trematoda</taxon>
        <taxon>Digenea</taxon>
        <taxon>Strigeidida</taxon>
        <taxon>Schistosomatoidea</taxon>
        <taxon>Schistosomatidae</taxon>
        <taxon>Trichobilharzia</taxon>
    </lineage>
</organism>
<evidence type="ECO:0000313" key="2">
    <source>
        <dbReference type="WBParaSite" id="TREG1_115030.1"/>
    </source>
</evidence>
<reference evidence="2" key="2">
    <citation type="submission" date="2023-11" db="UniProtKB">
        <authorList>
            <consortium name="WormBaseParasite"/>
        </authorList>
    </citation>
    <scope>IDENTIFICATION</scope>
</reference>
<keyword evidence="1" id="KW-1185">Reference proteome</keyword>
<protein>
    <submittedName>
        <fullName evidence="2">Uncharacterized protein</fullName>
    </submittedName>
</protein>
<proteinExistence type="predicted"/>
<dbReference type="Proteomes" id="UP000050795">
    <property type="component" value="Unassembled WGS sequence"/>
</dbReference>
<accession>A0AA85IWW8</accession>
<dbReference type="WBParaSite" id="TREG1_115030.1">
    <property type="protein sequence ID" value="TREG1_115030.1"/>
    <property type="gene ID" value="TREG1_115030"/>
</dbReference>
<name>A0AA85IWW8_TRIRE</name>
<evidence type="ECO:0000313" key="1">
    <source>
        <dbReference type="Proteomes" id="UP000050795"/>
    </source>
</evidence>
<reference evidence="1" key="1">
    <citation type="submission" date="2022-06" db="EMBL/GenBank/DDBJ databases">
        <authorList>
            <person name="Berger JAMES D."/>
            <person name="Berger JAMES D."/>
        </authorList>
    </citation>
    <scope>NUCLEOTIDE SEQUENCE [LARGE SCALE GENOMIC DNA]</scope>
</reference>